<dbReference type="InterPro" id="IPR000357">
    <property type="entry name" value="HEAT"/>
</dbReference>
<protein>
    <recommendedName>
        <fullName evidence="9">Transportin-1</fullName>
    </recommendedName>
    <alternativeName>
        <fullName evidence="10">Importin beta-2</fullName>
    </alternativeName>
    <alternativeName>
        <fullName evidence="11">Karyopherin beta-2</fullName>
    </alternativeName>
</protein>
<evidence type="ECO:0000256" key="1">
    <source>
        <dbReference type="ARBA" id="ARBA00004123"/>
    </source>
</evidence>
<keyword evidence="6" id="KW-0653">Protein transport</keyword>
<keyword evidence="7" id="KW-0539">Nucleus</keyword>
<evidence type="ECO:0000256" key="3">
    <source>
        <dbReference type="ARBA" id="ARBA00022448"/>
    </source>
</evidence>
<proteinExistence type="inferred from homology"/>
<evidence type="ECO:0000256" key="5">
    <source>
        <dbReference type="ARBA" id="ARBA00022737"/>
    </source>
</evidence>
<dbReference type="Pfam" id="PF02985">
    <property type="entry name" value="HEAT"/>
    <property type="match status" value="1"/>
</dbReference>
<accession>A0A131YWX2</accession>
<sequence>MISSRNVGFQFEKKSASLSSEWEPQKQRLRHIMYQLRASLSDDQTTRLKAWKKVKEMGKCADFNNYLVFIFTEMNIQYEDSPTNGMVALKNNASAPPGLFPRCVIVNDLIDVITAALGFFITTHSEIKLTRWPELLPRLGELLDFQDDRICEGAFGALHKICRNYANEMNANDRTDQLTVLLPKCLPFFQHGNPRVRYDAITFMSLLFLNRTRAMMVHADTFVTSLLRLGFDRDGEVQKAMLRALAILLEYHIECLAPHMYSIVEYVMIRMQDRNEDIALEARAIVAFLAKPICKEALTPHFSNLVHILVEGTKYCDSAVERLKEEVPSTFRRPGSTSKGRDAVNSGLLVSETKAPVDIIFYLRNMRSRSAFALEAISMVFNEELLSLLLPMLKQMLKDKDWVIRESAIFVLGVVAEGCMEDMHPHLPDLISSFLLVPIRSERAAVRSATCWTLSRYYPWVLRNPQHLYFRRLVRQLLKWVLDDDEMVQEVACNALMTLEECAKTSIVPYVDSILNTLYNAFFKYRRSRFYMLYNAIEILADSVGSEIIRSEFRTSYIRFLTEERDEMTDCRINLFFLLRCLGSVATALKSDFLPFHAAVADRCLRIAYLGRQGTFARAIRLRYSKTPKKPLTIVALEALGGLAEGVGRSMEPFVLKSGIYNLMVQCASDPVPEVRQATFYLLEHFTKTCPNRLSSKSFLPLLVENLNPEITPLCNNATCAIRELTLTSGTDVEPHLFMIRHKLVQILDSPETSESLRVSTAIAIAYLCYAFRDKMAPMKHEFLTPCSSTLVNISDTKVKDFALRALFKMVHAKPCGLLQSFIDFLGAIIHWLILQDDLTQAMNDLIRHHKERWGTGLLRRFCRRLPPTLSQRVANTYDIL</sequence>
<keyword evidence="3" id="KW-0813">Transport</keyword>
<dbReference type="SUPFAM" id="SSF48371">
    <property type="entry name" value="ARM repeat"/>
    <property type="match status" value="1"/>
</dbReference>
<keyword evidence="4" id="KW-0963">Cytoplasm</keyword>
<comment type="subcellular location">
    <subcellularLocation>
        <location evidence="2">Cytoplasm</location>
    </subcellularLocation>
    <subcellularLocation>
        <location evidence="1">Nucleus</location>
    </subcellularLocation>
</comment>
<evidence type="ECO:0000256" key="8">
    <source>
        <dbReference type="ARBA" id="ARBA00038423"/>
    </source>
</evidence>
<organism evidence="13">
    <name type="scientific">Rhipicephalus appendiculatus</name>
    <name type="common">Brown ear tick</name>
    <dbReference type="NCBI Taxonomy" id="34631"/>
    <lineage>
        <taxon>Eukaryota</taxon>
        <taxon>Metazoa</taxon>
        <taxon>Ecdysozoa</taxon>
        <taxon>Arthropoda</taxon>
        <taxon>Chelicerata</taxon>
        <taxon>Arachnida</taxon>
        <taxon>Acari</taxon>
        <taxon>Parasitiformes</taxon>
        <taxon>Ixodida</taxon>
        <taxon>Ixodoidea</taxon>
        <taxon>Ixodidae</taxon>
        <taxon>Rhipicephalinae</taxon>
        <taxon>Rhipicephalus</taxon>
        <taxon>Rhipicephalus</taxon>
    </lineage>
</organism>
<comment type="similarity">
    <text evidence="8">Belongs to the importin beta family. Importin beta-2 subfamily.</text>
</comment>
<dbReference type="EMBL" id="GEDV01006136">
    <property type="protein sequence ID" value="JAP82421.1"/>
    <property type="molecule type" value="Transcribed_RNA"/>
</dbReference>
<feature type="repeat" description="HEAT" evidence="12">
    <location>
        <begin position="389"/>
        <end position="427"/>
    </location>
</feature>
<dbReference type="InterPro" id="IPR040122">
    <property type="entry name" value="Importin_beta"/>
</dbReference>
<evidence type="ECO:0000256" key="10">
    <source>
        <dbReference type="ARBA" id="ARBA00076938"/>
    </source>
</evidence>
<dbReference type="GO" id="GO:0006606">
    <property type="term" value="P:protein import into nucleus"/>
    <property type="evidence" value="ECO:0007669"/>
    <property type="project" value="InterPro"/>
</dbReference>
<evidence type="ECO:0000256" key="6">
    <source>
        <dbReference type="ARBA" id="ARBA00022927"/>
    </source>
</evidence>
<dbReference type="PROSITE" id="PS50077">
    <property type="entry name" value="HEAT_REPEAT"/>
    <property type="match status" value="1"/>
</dbReference>
<evidence type="ECO:0000256" key="2">
    <source>
        <dbReference type="ARBA" id="ARBA00004496"/>
    </source>
</evidence>
<dbReference type="InterPro" id="IPR021133">
    <property type="entry name" value="HEAT_type_2"/>
</dbReference>
<dbReference type="Pfam" id="PF13513">
    <property type="entry name" value="HEAT_EZ"/>
    <property type="match status" value="1"/>
</dbReference>
<evidence type="ECO:0000313" key="13">
    <source>
        <dbReference type="EMBL" id="JAP82421.1"/>
    </source>
</evidence>
<dbReference type="GO" id="GO:0031981">
    <property type="term" value="C:nuclear lumen"/>
    <property type="evidence" value="ECO:0007669"/>
    <property type="project" value="UniProtKB-ARBA"/>
</dbReference>
<reference evidence="13" key="1">
    <citation type="journal article" date="2016" name="Ticks Tick Borne Dis.">
        <title>De novo assembly and annotation of the salivary gland transcriptome of Rhipicephalus appendiculatus male and female ticks during blood feeding.</title>
        <authorList>
            <person name="de Castro M.H."/>
            <person name="de Klerk D."/>
            <person name="Pienaar R."/>
            <person name="Latif A.A."/>
            <person name="Rees D.J."/>
            <person name="Mans B.J."/>
        </authorList>
    </citation>
    <scope>NUCLEOTIDE SEQUENCE</scope>
    <source>
        <tissue evidence="13">Salivary glands</tissue>
    </source>
</reference>
<keyword evidence="5" id="KW-0677">Repeat</keyword>
<dbReference type="PANTHER" id="PTHR10527">
    <property type="entry name" value="IMPORTIN BETA"/>
    <property type="match status" value="1"/>
</dbReference>
<evidence type="ECO:0000256" key="11">
    <source>
        <dbReference type="ARBA" id="ARBA00080641"/>
    </source>
</evidence>
<dbReference type="Gene3D" id="1.25.10.10">
    <property type="entry name" value="Leucine-rich Repeat Variant"/>
    <property type="match status" value="1"/>
</dbReference>
<evidence type="ECO:0000256" key="4">
    <source>
        <dbReference type="ARBA" id="ARBA00022490"/>
    </source>
</evidence>
<name>A0A131YWX2_RHIAP</name>
<dbReference type="InterPro" id="IPR016024">
    <property type="entry name" value="ARM-type_fold"/>
</dbReference>
<dbReference type="GO" id="GO:0005737">
    <property type="term" value="C:cytoplasm"/>
    <property type="evidence" value="ECO:0007669"/>
    <property type="project" value="UniProtKB-SubCell"/>
</dbReference>
<evidence type="ECO:0000256" key="12">
    <source>
        <dbReference type="PROSITE-ProRule" id="PRU00103"/>
    </source>
</evidence>
<dbReference type="InterPro" id="IPR011989">
    <property type="entry name" value="ARM-like"/>
</dbReference>
<evidence type="ECO:0000256" key="7">
    <source>
        <dbReference type="ARBA" id="ARBA00023242"/>
    </source>
</evidence>
<evidence type="ECO:0000256" key="9">
    <source>
        <dbReference type="ARBA" id="ARBA00067327"/>
    </source>
</evidence>
<dbReference type="FunFam" id="1.25.10.10:FF:000028">
    <property type="entry name" value="Transportin-1 isoform 1"/>
    <property type="match status" value="1"/>
</dbReference>
<dbReference type="AlphaFoldDB" id="A0A131YWX2"/>